<gene>
    <name evidence="1" type="ORF">Sipo8835_00570</name>
</gene>
<name>A0AAE9B368_9ACTN</name>
<dbReference type="InterPro" id="IPR036397">
    <property type="entry name" value="RNaseH_sf"/>
</dbReference>
<dbReference type="Proteomes" id="UP000318720">
    <property type="component" value="Unassembled WGS sequence"/>
</dbReference>
<organism evidence="1 2">
    <name type="scientific">Streptomyces ipomoeae</name>
    <dbReference type="NCBI Taxonomy" id="103232"/>
    <lineage>
        <taxon>Bacteria</taxon>
        <taxon>Bacillati</taxon>
        <taxon>Actinomycetota</taxon>
        <taxon>Actinomycetes</taxon>
        <taxon>Kitasatosporales</taxon>
        <taxon>Streptomycetaceae</taxon>
        <taxon>Streptomyces</taxon>
    </lineage>
</organism>
<proteinExistence type="predicted"/>
<protein>
    <submittedName>
        <fullName evidence="1">Uncharacterized protein</fullName>
    </submittedName>
</protein>
<accession>A0AAE9B368</accession>
<dbReference type="AlphaFoldDB" id="A0AAE9B368"/>
<dbReference type="EMBL" id="SPAZ01000008">
    <property type="protein sequence ID" value="TQE40127.1"/>
    <property type="molecule type" value="Genomic_DNA"/>
</dbReference>
<dbReference type="InterPro" id="IPR012337">
    <property type="entry name" value="RNaseH-like_sf"/>
</dbReference>
<comment type="caution">
    <text evidence="1">The sequence shown here is derived from an EMBL/GenBank/DDBJ whole genome shotgun (WGS) entry which is preliminary data.</text>
</comment>
<evidence type="ECO:0000313" key="1">
    <source>
        <dbReference type="EMBL" id="TQE40127.1"/>
    </source>
</evidence>
<reference evidence="1 2" key="1">
    <citation type="submission" date="2019-03" db="EMBL/GenBank/DDBJ databases">
        <title>Comparative genomic analyses of the sweetpotato soil rot pathogen, Streptomyces ipomoeae.</title>
        <authorList>
            <person name="Ruschel Soares N."/>
            <person name="Badger J.H."/>
            <person name="Huguet-Tapia J.C."/>
            <person name="Clark C.A."/>
            <person name="Pettis G.S."/>
        </authorList>
    </citation>
    <scope>NUCLEOTIDE SEQUENCE [LARGE SCALE GENOMIC DNA]</scope>
    <source>
        <strain evidence="1 2">88-35</strain>
    </source>
</reference>
<dbReference type="SUPFAM" id="SSF53098">
    <property type="entry name" value="Ribonuclease H-like"/>
    <property type="match status" value="1"/>
</dbReference>
<dbReference type="GO" id="GO:0003676">
    <property type="term" value="F:nucleic acid binding"/>
    <property type="evidence" value="ECO:0007669"/>
    <property type="project" value="InterPro"/>
</dbReference>
<sequence>MRLLRSGPHPPLRGTLYSLDSRWHILYTRGSVPFYGTYPGMYIPSALPFRMVETESSPEHLAEELLALTKMNWNQTQLDGRHPITLRTANQVGQILRHLGPQDRPQGRYAFYM</sequence>
<dbReference type="Gene3D" id="3.30.420.10">
    <property type="entry name" value="Ribonuclease H-like superfamily/Ribonuclease H"/>
    <property type="match status" value="1"/>
</dbReference>
<evidence type="ECO:0000313" key="2">
    <source>
        <dbReference type="Proteomes" id="UP000318720"/>
    </source>
</evidence>